<proteinExistence type="predicted"/>
<dbReference type="Proteomes" id="UP001205740">
    <property type="component" value="Unassembled WGS sequence"/>
</dbReference>
<accession>A0ABT1H6Z7</accession>
<evidence type="ECO:0000313" key="2">
    <source>
        <dbReference type="Proteomes" id="UP001205740"/>
    </source>
</evidence>
<sequence>MTTEPTPLARTIALIAAQYPNRPALAFNPQGHLVDWQEIDSDGWVHNADPDDRHYIVVGGTNPDATQQVINATDNQ</sequence>
<keyword evidence="2" id="KW-1185">Reference proteome</keyword>
<comment type="caution">
    <text evidence="1">The sequence shown here is derived from an EMBL/GenBank/DDBJ whole genome shotgun (WGS) entry which is preliminary data.</text>
</comment>
<gene>
    <name evidence="1" type="ORF">LX12_004238</name>
</gene>
<protein>
    <submittedName>
        <fullName evidence="1">Uncharacterized protein</fullName>
    </submittedName>
</protein>
<dbReference type="RefSeq" id="WP_253656595.1">
    <property type="nucleotide sequence ID" value="NZ_BAAAOE010000002.1"/>
</dbReference>
<dbReference type="EMBL" id="JAMTCG010000011">
    <property type="protein sequence ID" value="MCP2163025.1"/>
    <property type="molecule type" value="Genomic_DNA"/>
</dbReference>
<name>A0ABT1H6Z7_9NOCA</name>
<organism evidence="1 2">
    <name type="scientific">Williamsia serinedens</name>
    <dbReference type="NCBI Taxonomy" id="391736"/>
    <lineage>
        <taxon>Bacteria</taxon>
        <taxon>Bacillati</taxon>
        <taxon>Actinomycetota</taxon>
        <taxon>Actinomycetes</taxon>
        <taxon>Mycobacteriales</taxon>
        <taxon>Nocardiaceae</taxon>
        <taxon>Williamsia</taxon>
    </lineage>
</organism>
<evidence type="ECO:0000313" key="1">
    <source>
        <dbReference type="EMBL" id="MCP2163025.1"/>
    </source>
</evidence>
<reference evidence="1 2" key="1">
    <citation type="submission" date="2022-06" db="EMBL/GenBank/DDBJ databases">
        <title>Genomic Encyclopedia of Archaeal and Bacterial Type Strains, Phase II (KMG-II): from individual species to whole genera.</title>
        <authorList>
            <person name="Goeker M."/>
        </authorList>
    </citation>
    <scope>NUCLEOTIDE SEQUENCE [LARGE SCALE GENOMIC DNA]</scope>
    <source>
        <strain evidence="1 2">DSM 45037</strain>
    </source>
</reference>